<name>K1U3H5_9ZZZZ</name>
<accession>K1U3H5</accession>
<organism evidence="1">
    <name type="scientific">human gut metagenome</name>
    <dbReference type="NCBI Taxonomy" id="408170"/>
    <lineage>
        <taxon>unclassified sequences</taxon>
        <taxon>metagenomes</taxon>
        <taxon>organismal metagenomes</taxon>
    </lineage>
</organism>
<reference evidence="1" key="1">
    <citation type="journal article" date="2013" name="Environ. Microbiol.">
        <title>Microbiota from the distal guts of lean and obese adolescents exhibit partial functional redundancy besides clear differences in community structure.</title>
        <authorList>
            <person name="Ferrer M."/>
            <person name="Ruiz A."/>
            <person name="Lanza F."/>
            <person name="Haange S.B."/>
            <person name="Oberbach A."/>
            <person name="Till H."/>
            <person name="Bargiela R."/>
            <person name="Campoy C."/>
            <person name="Segura M.T."/>
            <person name="Richter M."/>
            <person name="von Bergen M."/>
            <person name="Seifert J."/>
            <person name="Suarez A."/>
        </authorList>
    </citation>
    <scope>NUCLEOTIDE SEQUENCE</scope>
</reference>
<comment type="caution">
    <text evidence="1">The sequence shown here is derived from an EMBL/GenBank/DDBJ whole genome shotgun (WGS) entry which is preliminary data.</text>
</comment>
<proteinExistence type="predicted"/>
<protein>
    <submittedName>
        <fullName evidence="1">Uncharacterized protein</fullName>
    </submittedName>
</protein>
<sequence>MPTGKDIKRTSSQVMELKDLISGPLAATIDADTIATRRYLSYLMELAFESYDKETGKVGELR</sequence>
<evidence type="ECO:0000313" key="1">
    <source>
        <dbReference type="EMBL" id="EKC72940.1"/>
    </source>
</evidence>
<dbReference type="EMBL" id="AJWZ01001727">
    <property type="protein sequence ID" value="EKC72940.1"/>
    <property type="molecule type" value="Genomic_DNA"/>
</dbReference>
<dbReference type="AlphaFoldDB" id="K1U3H5"/>
<gene>
    <name evidence="1" type="ORF">OBE_02642</name>
</gene>
<feature type="non-terminal residue" evidence="1">
    <location>
        <position position="62"/>
    </location>
</feature>